<comment type="caution">
    <text evidence="1">The sequence shown here is derived from an EMBL/GenBank/DDBJ whole genome shotgun (WGS) entry which is preliminary data.</text>
</comment>
<proteinExistence type="predicted"/>
<dbReference type="AlphaFoldDB" id="A0A552FSY3"/>
<sequence>MLKEQVISQQVSITRKAMIRNFELRLPRHAKRVIGLESGVRMVSALPEPIQPASFAESLQFIPSRVMGELRLQHIGKSGLFFSTQVMEQDSGLAYGDFSMTAGFKTASWTHQGKREPFSVQVDREASILLGMYKDIIGEQLNRHLEYQVLIHLWFETKEEDK</sequence>
<dbReference type="Proteomes" id="UP000320293">
    <property type="component" value="Unassembled WGS sequence"/>
</dbReference>
<accession>A0A552FSY3</accession>
<evidence type="ECO:0000313" key="1">
    <source>
        <dbReference type="EMBL" id="TRU49819.1"/>
    </source>
</evidence>
<dbReference type="EMBL" id="SFBF01000129">
    <property type="protein sequence ID" value="TRU49819.1"/>
    <property type="molecule type" value="Genomic_DNA"/>
</dbReference>
<organism evidence="1 2">
    <name type="scientific">Microcystis aeruginosa Ma_QC_Ca_00000000_S207</name>
    <dbReference type="NCBI Taxonomy" id="2486251"/>
    <lineage>
        <taxon>Bacteria</taxon>
        <taxon>Bacillati</taxon>
        <taxon>Cyanobacteriota</taxon>
        <taxon>Cyanophyceae</taxon>
        <taxon>Oscillatoriophycideae</taxon>
        <taxon>Chroococcales</taxon>
        <taxon>Microcystaceae</taxon>
        <taxon>Microcystis</taxon>
    </lineage>
</organism>
<reference evidence="1 2" key="1">
    <citation type="submission" date="2019-01" db="EMBL/GenBank/DDBJ databases">
        <title>Coherence of Microcystis species and biogeography revealed through population genomics.</title>
        <authorList>
            <person name="Perez-Carrascal O.M."/>
            <person name="Terrat Y."/>
            <person name="Giani A."/>
            <person name="Fortin N."/>
            <person name="Tromas N."/>
            <person name="Shapiro B.J."/>
        </authorList>
    </citation>
    <scope>NUCLEOTIDE SEQUENCE [LARGE SCALE GENOMIC DNA]</scope>
    <source>
        <strain evidence="1">Ma_QC_Ca_00000000_S207</strain>
    </source>
</reference>
<gene>
    <name evidence="1" type="ORF">EWV91_07040</name>
</gene>
<name>A0A552FSY3_MICAE</name>
<protein>
    <submittedName>
        <fullName evidence="1">Uncharacterized protein</fullName>
    </submittedName>
</protein>
<evidence type="ECO:0000313" key="2">
    <source>
        <dbReference type="Proteomes" id="UP000320293"/>
    </source>
</evidence>